<evidence type="ECO:0000313" key="3">
    <source>
        <dbReference type="Proteomes" id="UP000774617"/>
    </source>
</evidence>
<organism evidence="2 3">
    <name type="scientific">Macrophomina phaseolina</name>
    <dbReference type="NCBI Taxonomy" id="35725"/>
    <lineage>
        <taxon>Eukaryota</taxon>
        <taxon>Fungi</taxon>
        <taxon>Dikarya</taxon>
        <taxon>Ascomycota</taxon>
        <taxon>Pezizomycotina</taxon>
        <taxon>Dothideomycetes</taxon>
        <taxon>Dothideomycetes incertae sedis</taxon>
        <taxon>Botryosphaeriales</taxon>
        <taxon>Botryosphaeriaceae</taxon>
        <taxon>Macrophomina</taxon>
    </lineage>
</organism>
<evidence type="ECO:0000313" key="2">
    <source>
        <dbReference type="EMBL" id="KAH7058867.1"/>
    </source>
</evidence>
<evidence type="ECO:0000256" key="1">
    <source>
        <dbReference type="SAM" id="MobiDB-lite"/>
    </source>
</evidence>
<sequence length="129" mass="14564">MPMLTAMPWCCCTKACFAFARVFIAACVTDGVSFVLRRSGRRDASTSVMLFHSPCLYTAQSRTQLHLDEHFSVHIKIIKKKKIEKQETEKKTEKASSGDDSGNVPLSPLPRKTNRDASRSEFWEHSNTP</sequence>
<gene>
    <name evidence="2" type="ORF">B0J12DRAFT_376103</name>
</gene>
<evidence type="ECO:0008006" key="4">
    <source>
        <dbReference type="Google" id="ProtNLM"/>
    </source>
</evidence>
<protein>
    <recommendedName>
        <fullName evidence="4">Secreted protein</fullName>
    </recommendedName>
</protein>
<name>A0ABQ8GKB9_9PEZI</name>
<comment type="caution">
    <text evidence="2">The sequence shown here is derived from an EMBL/GenBank/DDBJ whole genome shotgun (WGS) entry which is preliminary data.</text>
</comment>
<proteinExistence type="predicted"/>
<reference evidence="2 3" key="1">
    <citation type="journal article" date="2021" name="Nat. Commun.">
        <title>Genetic determinants of endophytism in the Arabidopsis root mycobiome.</title>
        <authorList>
            <person name="Mesny F."/>
            <person name="Miyauchi S."/>
            <person name="Thiergart T."/>
            <person name="Pickel B."/>
            <person name="Atanasova L."/>
            <person name="Karlsson M."/>
            <person name="Huettel B."/>
            <person name="Barry K.W."/>
            <person name="Haridas S."/>
            <person name="Chen C."/>
            <person name="Bauer D."/>
            <person name="Andreopoulos W."/>
            <person name="Pangilinan J."/>
            <person name="LaButti K."/>
            <person name="Riley R."/>
            <person name="Lipzen A."/>
            <person name="Clum A."/>
            <person name="Drula E."/>
            <person name="Henrissat B."/>
            <person name="Kohler A."/>
            <person name="Grigoriev I.V."/>
            <person name="Martin F.M."/>
            <person name="Hacquard S."/>
        </authorList>
    </citation>
    <scope>NUCLEOTIDE SEQUENCE [LARGE SCALE GENOMIC DNA]</scope>
    <source>
        <strain evidence="2 3">MPI-SDFR-AT-0080</strain>
    </source>
</reference>
<feature type="region of interest" description="Disordered" evidence="1">
    <location>
        <begin position="82"/>
        <end position="129"/>
    </location>
</feature>
<accession>A0ABQ8GKB9</accession>
<dbReference type="EMBL" id="JAGTJR010000006">
    <property type="protein sequence ID" value="KAH7058867.1"/>
    <property type="molecule type" value="Genomic_DNA"/>
</dbReference>
<keyword evidence="3" id="KW-1185">Reference proteome</keyword>
<dbReference type="Proteomes" id="UP000774617">
    <property type="component" value="Unassembled WGS sequence"/>
</dbReference>
<feature type="compositionally biased region" description="Basic and acidic residues" evidence="1">
    <location>
        <begin position="84"/>
        <end position="97"/>
    </location>
</feature>
<feature type="compositionally biased region" description="Basic and acidic residues" evidence="1">
    <location>
        <begin position="113"/>
        <end position="129"/>
    </location>
</feature>